<organism evidence="2 3">
    <name type="scientific">Diploptera punctata</name>
    <name type="common">Pacific beetle cockroach</name>
    <dbReference type="NCBI Taxonomy" id="6984"/>
    <lineage>
        <taxon>Eukaryota</taxon>
        <taxon>Metazoa</taxon>
        <taxon>Ecdysozoa</taxon>
        <taxon>Arthropoda</taxon>
        <taxon>Hexapoda</taxon>
        <taxon>Insecta</taxon>
        <taxon>Pterygota</taxon>
        <taxon>Neoptera</taxon>
        <taxon>Polyneoptera</taxon>
        <taxon>Dictyoptera</taxon>
        <taxon>Blattodea</taxon>
        <taxon>Blaberoidea</taxon>
        <taxon>Blaberidae</taxon>
        <taxon>Diplopterinae</taxon>
        <taxon>Diploptera</taxon>
    </lineage>
</organism>
<feature type="compositionally biased region" description="Basic and acidic residues" evidence="1">
    <location>
        <begin position="146"/>
        <end position="164"/>
    </location>
</feature>
<feature type="region of interest" description="Disordered" evidence="1">
    <location>
        <begin position="380"/>
        <end position="399"/>
    </location>
</feature>
<accession>A0AAD8AFD8</accession>
<evidence type="ECO:0000313" key="2">
    <source>
        <dbReference type="EMBL" id="KAJ9597631.1"/>
    </source>
</evidence>
<comment type="caution">
    <text evidence="2">The sequence shown here is derived from an EMBL/GenBank/DDBJ whole genome shotgun (WGS) entry which is preliminary data.</text>
</comment>
<feature type="compositionally biased region" description="Basic and acidic residues" evidence="1">
    <location>
        <begin position="219"/>
        <end position="257"/>
    </location>
</feature>
<reference evidence="2" key="1">
    <citation type="journal article" date="2023" name="IScience">
        <title>Live-bearing cockroach genome reveals convergent evolutionary mechanisms linked to viviparity in insects and beyond.</title>
        <authorList>
            <person name="Fouks B."/>
            <person name="Harrison M.C."/>
            <person name="Mikhailova A.A."/>
            <person name="Marchal E."/>
            <person name="English S."/>
            <person name="Carruthers M."/>
            <person name="Jennings E.C."/>
            <person name="Chiamaka E.L."/>
            <person name="Frigard R.A."/>
            <person name="Pippel M."/>
            <person name="Attardo G.M."/>
            <person name="Benoit J.B."/>
            <person name="Bornberg-Bauer E."/>
            <person name="Tobe S.S."/>
        </authorList>
    </citation>
    <scope>NUCLEOTIDE SEQUENCE</scope>
    <source>
        <strain evidence="2">Stay&amp;Tobe</strain>
    </source>
</reference>
<protein>
    <submittedName>
        <fullName evidence="2">Uncharacterized protein</fullName>
    </submittedName>
</protein>
<feature type="compositionally biased region" description="Basic and acidic residues" evidence="1">
    <location>
        <begin position="831"/>
        <end position="851"/>
    </location>
</feature>
<feature type="region of interest" description="Disordered" evidence="1">
    <location>
        <begin position="295"/>
        <end position="315"/>
    </location>
</feature>
<name>A0AAD8AFD8_DIPPU</name>
<dbReference type="AlphaFoldDB" id="A0AAD8AFD8"/>
<feature type="compositionally biased region" description="Low complexity" evidence="1">
    <location>
        <begin position="958"/>
        <end position="970"/>
    </location>
</feature>
<sequence>MGEGKGPVIKEDDLEGIIDRNSAQMLEGKHNLPKLDTCIKQLDDILPPGTEDEFTFPVKDESIKLVENIGKKSSMSDEKQNNAHDKKIIHQVKVDKERRDRLNYSDEAFRRKKIADSQDVYGRSNSIDRIIAVSKERESLQSSFKRSSDSRERIRAISKERESSRPSFKRSVSRERKRAISMERESLQPSFKRISDSREKIRAISKERESLRSSFKRSVSRERKRAISKERDSLRPSFKRISDSRERIRAISKDRESSLPSFKRKSDSKERKRAISKDRESPWSSFKRRRSLSREEHKERFSELERNVKSHGRDSLSKYYDTKDYRRSTKVPKYKSRKSIDKEFYGSPISDLDRVSTPTLSSEFSMSSIEMDSRRYGKMRHFTPPHMRSRSRSRSLTLSFSSLSSESPYKERKRKRLPFLKEVEQMFAEMDNKIAKNNQLTTFSFSALYHKSSQGMNAPVSYPPPAMYSNPPVTYPSAEIQQPHPFAPHFAPPMAAPDFSQPFPPNEMPLIPSYLPMAPGPVPPNYIDGSVIQMPGPEGVPMPGPEGMPMPGPEGVPMPGPEAVQIPMQMPPPQFLQHMPAPQMPLPMQSPSAPQYMQLEGPMPPFHLPPPLPVEQQMLHLPPGALGTNPQEVCQIPPPPKLSQLYNDKQSLYSILEESIKVASTRKQMPVNPDLIARCEETLYTIPSNDPPSGPLVLQDSFKYQVDVPNHLKKYQSPLLRKPDIRFNFTNNLLFEEYSAVSSDSAATSAAGVVDDVREENVKQDKHQEETKSHDVNVDSKKPYSNHPDLNVNDSKKAYSNKESNRPDSNVNDSKKPYSIKESNRPGSSGKDGDRYSSRDSKKPDIQEQKPCKACLARADKIMIWNATQTEIKVKSVGIQVSPNDLDYASSRSQMFKRSGLDRDNDVPKSDKNLNTKEEIYRFFHDLEASLGSSPSPSAMEDSSYMKLRQPSTSKLYSSPSFNVFSSSTSEGNSKVI</sequence>
<feature type="compositionally biased region" description="Basic residues" evidence="1">
    <location>
        <begin position="380"/>
        <end position="393"/>
    </location>
</feature>
<dbReference type="EMBL" id="JASPKZ010001595">
    <property type="protein sequence ID" value="KAJ9597631.1"/>
    <property type="molecule type" value="Genomic_DNA"/>
</dbReference>
<feature type="region of interest" description="Disordered" evidence="1">
    <location>
        <begin position="929"/>
        <end position="977"/>
    </location>
</feature>
<feature type="compositionally biased region" description="Basic and acidic residues" evidence="1">
    <location>
        <begin position="172"/>
        <end position="186"/>
    </location>
</feature>
<feature type="compositionally biased region" description="Basic and acidic residues" evidence="1">
    <location>
        <begin position="755"/>
        <end position="782"/>
    </location>
</feature>
<evidence type="ECO:0000313" key="3">
    <source>
        <dbReference type="Proteomes" id="UP001233999"/>
    </source>
</evidence>
<gene>
    <name evidence="2" type="ORF">L9F63_011500</name>
</gene>
<feature type="compositionally biased region" description="Low complexity" evidence="1">
    <location>
        <begin position="745"/>
        <end position="754"/>
    </location>
</feature>
<proteinExistence type="predicted"/>
<keyword evidence="3" id="KW-1185">Reference proteome</keyword>
<dbReference type="Proteomes" id="UP001233999">
    <property type="component" value="Unassembled WGS sequence"/>
</dbReference>
<feature type="compositionally biased region" description="Basic and acidic residues" evidence="1">
    <location>
        <begin position="193"/>
        <end position="211"/>
    </location>
</feature>
<evidence type="ECO:0000256" key="1">
    <source>
        <dbReference type="SAM" id="MobiDB-lite"/>
    </source>
</evidence>
<reference evidence="2" key="2">
    <citation type="submission" date="2023-05" db="EMBL/GenBank/DDBJ databases">
        <authorList>
            <person name="Fouks B."/>
        </authorList>
    </citation>
    <scope>NUCLEOTIDE SEQUENCE</scope>
    <source>
        <strain evidence="2">Stay&amp;Tobe</strain>
        <tissue evidence="2">Testes</tissue>
    </source>
</reference>
<feature type="region of interest" description="Disordered" evidence="1">
    <location>
        <begin position="745"/>
        <end position="852"/>
    </location>
</feature>
<feature type="compositionally biased region" description="Basic and acidic residues" evidence="1">
    <location>
        <begin position="264"/>
        <end position="280"/>
    </location>
</feature>
<feature type="region of interest" description="Disordered" evidence="1">
    <location>
        <begin position="142"/>
        <end position="280"/>
    </location>
</feature>